<dbReference type="InterPro" id="IPR008317">
    <property type="entry name" value="UCP030561"/>
</dbReference>
<accession>A0ABT0YVE9</accession>
<dbReference type="RefSeq" id="WP_251780855.1">
    <property type="nucleotide sequence ID" value="NZ_JAMKFE010000018.1"/>
</dbReference>
<evidence type="ECO:0000313" key="3">
    <source>
        <dbReference type="Proteomes" id="UP001165541"/>
    </source>
</evidence>
<dbReference type="EMBL" id="JAMKFE010000018">
    <property type="protein sequence ID" value="MCM5682379.1"/>
    <property type="molecule type" value="Genomic_DNA"/>
</dbReference>
<evidence type="ECO:0000259" key="1">
    <source>
        <dbReference type="Pfam" id="PF12680"/>
    </source>
</evidence>
<organism evidence="2 3">
    <name type="scientific">Caldimonas mangrovi</name>
    <dbReference type="NCBI Taxonomy" id="2944811"/>
    <lineage>
        <taxon>Bacteria</taxon>
        <taxon>Pseudomonadati</taxon>
        <taxon>Pseudomonadota</taxon>
        <taxon>Betaproteobacteria</taxon>
        <taxon>Burkholderiales</taxon>
        <taxon>Sphaerotilaceae</taxon>
        <taxon>Caldimonas</taxon>
    </lineage>
</organism>
<evidence type="ECO:0000313" key="2">
    <source>
        <dbReference type="EMBL" id="MCM5682379.1"/>
    </source>
</evidence>
<dbReference type="Gene3D" id="3.10.450.50">
    <property type="match status" value="1"/>
</dbReference>
<dbReference type="InterPro" id="IPR037401">
    <property type="entry name" value="SnoaL-like"/>
</dbReference>
<reference evidence="2" key="1">
    <citation type="submission" date="2022-05" db="EMBL/GenBank/DDBJ databases">
        <title>Schlegelella sp. nov., isolated from mangrove soil.</title>
        <authorList>
            <person name="Liu Y."/>
            <person name="Ge X."/>
            <person name="Liu W."/>
        </authorList>
    </citation>
    <scope>NUCLEOTIDE SEQUENCE</scope>
    <source>
        <strain evidence="2">S2-27</strain>
    </source>
</reference>
<gene>
    <name evidence="2" type="ORF">M8A51_22860</name>
</gene>
<sequence>MNPEDVVQRQLVAYNAKDLESFLAQYADDVREYRPPASEPFLEGKAALRTYYGGQRFVLNGLHAEVVQRMVVGNKVADHERIAGIRDTPVEGIALYEVTDGLIRNVWFYSDE</sequence>
<dbReference type="Proteomes" id="UP001165541">
    <property type="component" value="Unassembled WGS sequence"/>
</dbReference>
<comment type="caution">
    <text evidence="2">The sequence shown here is derived from an EMBL/GenBank/DDBJ whole genome shotgun (WGS) entry which is preliminary data.</text>
</comment>
<dbReference type="InterPro" id="IPR032710">
    <property type="entry name" value="NTF2-like_dom_sf"/>
</dbReference>
<keyword evidence="3" id="KW-1185">Reference proteome</keyword>
<dbReference type="Pfam" id="PF12680">
    <property type="entry name" value="SnoaL_2"/>
    <property type="match status" value="1"/>
</dbReference>
<proteinExistence type="predicted"/>
<dbReference type="SUPFAM" id="SSF54427">
    <property type="entry name" value="NTF2-like"/>
    <property type="match status" value="1"/>
</dbReference>
<protein>
    <submittedName>
        <fullName evidence="2">Nuclear transport factor 2 family protein</fullName>
    </submittedName>
</protein>
<dbReference type="PIRSF" id="PIRSF030561">
    <property type="entry name" value="UCP030561"/>
    <property type="match status" value="1"/>
</dbReference>
<feature type="domain" description="SnoaL-like" evidence="1">
    <location>
        <begin position="7"/>
        <end position="104"/>
    </location>
</feature>
<name>A0ABT0YVE9_9BURK</name>